<dbReference type="AlphaFoldDB" id="A0A8R1I0A9"/>
<sequence length="100" mass="11600">MRLLTSVFFVLAAICVLESDAQWGYYSPYYGGGYDSYNGYGSYYPSSSYSYYPSYGYNNYGYGGYGGYGYGGYGWCGIRCRRFQRRLMWAQMMNPYMYGK</sequence>
<accession>A0A8R1I0A9</accession>
<evidence type="ECO:0000313" key="2">
    <source>
        <dbReference type="EnsemblMetazoa" id="CJA11753.1"/>
    </source>
</evidence>
<feature type="signal peptide" evidence="1">
    <location>
        <begin position="1"/>
        <end position="21"/>
    </location>
</feature>
<keyword evidence="3" id="KW-1185">Reference proteome</keyword>
<reference evidence="2" key="2">
    <citation type="submission" date="2022-06" db="UniProtKB">
        <authorList>
            <consortium name="EnsemblMetazoa"/>
        </authorList>
    </citation>
    <scope>IDENTIFICATION</scope>
    <source>
        <strain evidence="2">DF5081</strain>
    </source>
</reference>
<name>A0A8R1I0A9_CAEJA</name>
<evidence type="ECO:0000256" key="1">
    <source>
        <dbReference type="SAM" id="SignalP"/>
    </source>
</evidence>
<dbReference type="Proteomes" id="UP000005237">
    <property type="component" value="Unassembled WGS sequence"/>
</dbReference>
<evidence type="ECO:0000313" key="3">
    <source>
        <dbReference type="Proteomes" id="UP000005237"/>
    </source>
</evidence>
<keyword evidence="1" id="KW-0732">Signal</keyword>
<feature type="chain" id="PRO_5035791412" evidence="1">
    <location>
        <begin position="22"/>
        <end position="100"/>
    </location>
</feature>
<dbReference type="OMA" id="LMWAQMM"/>
<reference evidence="3" key="1">
    <citation type="submission" date="2010-08" db="EMBL/GenBank/DDBJ databases">
        <authorList>
            <consortium name="Caenorhabditis japonica Sequencing Consortium"/>
            <person name="Wilson R.K."/>
        </authorList>
    </citation>
    <scope>NUCLEOTIDE SEQUENCE [LARGE SCALE GENOMIC DNA]</scope>
    <source>
        <strain evidence="3">DF5081</strain>
    </source>
</reference>
<dbReference type="EnsemblMetazoa" id="CJA11753.1">
    <property type="protein sequence ID" value="CJA11753.1"/>
    <property type="gene ID" value="WBGene00130957"/>
</dbReference>
<protein>
    <submittedName>
        <fullName evidence="2">Uncharacterized protein</fullName>
    </submittedName>
</protein>
<organism evidence="2 3">
    <name type="scientific">Caenorhabditis japonica</name>
    <dbReference type="NCBI Taxonomy" id="281687"/>
    <lineage>
        <taxon>Eukaryota</taxon>
        <taxon>Metazoa</taxon>
        <taxon>Ecdysozoa</taxon>
        <taxon>Nematoda</taxon>
        <taxon>Chromadorea</taxon>
        <taxon>Rhabditida</taxon>
        <taxon>Rhabditina</taxon>
        <taxon>Rhabditomorpha</taxon>
        <taxon>Rhabditoidea</taxon>
        <taxon>Rhabditidae</taxon>
        <taxon>Peloderinae</taxon>
        <taxon>Caenorhabditis</taxon>
    </lineage>
</organism>
<proteinExistence type="predicted"/>